<evidence type="ECO:0000313" key="5">
    <source>
        <dbReference type="Proteomes" id="UP000620075"/>
    </source>
</evidence>
<dbReference type="InterPro" id="IPR050259">
    <property type="entry name" value="SDR"/>
</dbReference>
<dbReference type="PRINTS" id="PR00081">
    <property type="entry name" value="GDHRDH"/>
</dbReference>
<dbReference type="InterPro" id="IPR002347">
    <property type="entry name" value="SDR_fam"/>
</dbReference>
<evidence type="ECO:0000313" key="4">
    <source>
        <dbReference type="EMBL" id="MBJ7603701.1"/>
    </source>
</evidence>
<dbReference type="SMART" id="SM00822">
    <property type="entry name" value="PKS_KR"/>
    <property type="match status" value="1"/>
</dbReference>
<proteinExistence type="inferred from homology"/>
<name>A0A934K8H6_9BACT</name>
<keyword evidence="2" id="KW-0560">Oxidoreductase</keyword>
<evidence type="ECO:0000256" key="1">
    <source>
        <dbReference type="ARBA" id="ARBA00006484"/>
    </source>
</evidence>
<dbReference type="RefSeq" id="WP_338180137.1">
    <property type="nucleotide sequence ID" value="NZ_JAEKNQ010000040.1"/>
</dbReference>
<dbReference type="InterPro" id="IPR057326">
    <property type="entry name" value="KR_dom"/>
</dbReference>
<comment type="similarity">
    <text evidence="1">Belongs to the short-chain dehydrogenases/reductases (SDR) family.</text>
</comment>
<dbReference type="SUPFAM" id="SSF51735">
    <property type="entry name" value="NAD(P)-binding Rossmann-fold domains"/>
    <property type="match status" value="1"/>
</dbReference>
<dbReference type="FunFam" id="3.40.50.720:FF:000084">
    <property type="entry name" value="Short-chain dehydrogenase reductase"/>
    <property type="match status" value="1"/>
</dbReference>
<protein>
    <submittedName>
        <fullName evidence="4">SDR family oxidoreductase</fullName>
    </submittedName>
</protein>
<gene>
    <name evidence="4" type="ORF">JF888_10995</name>
</gene>
<dbReference type="Gene3D" id="3.40.50.720">
    <property type="entry name" value="NAD(P)-binding Rossmann-like Domain"/>
    <property type="match status" value="1"/>
</dbReference>
<dbReference type="AlphaFoldDB" id="A0A934K8H6"/>
<accession>A0A934K8H6</accession>
<dbReference type="Proteomes" id="UP000620075">
    <property type="component" value="Unassembled WGS sequence"/>
</dbReference>
<feature type="domain" description="Ketoreductase" evidence="3">
    <location>
        <begin position="11"/>
        <end position="217"/>
    </location>
</feature>
<dbReference type="PANTHER" id="PTHR42879:SF2">
    <property type="entry name" value="3-OXOACYL-[ACYL-CARRIER-PROTEIN] REDUCTASE FABG"/>
    <property type="match status" value="1"/>
</dbReference>
<dbReference type="Pfam" id="PF13561">
    <property type="entry name" value="adh_short_C2"/>
    <property type="match status" value="1"/>
</dbReference>
<dbReference type="PRINTS" id="PR00080">
    <property type="entry name" value="SDRFAMILY"/>
</dbReference>
<dbReference type="GO" id="GO:0016491">
    <property type="term" value="F:oxidoreductase activity"/>
    <property type="evidence" value="ECO:0007669"/>
    <property type="project" value="UniProtKB-KW"/>
</dbReference>
<dbReference type="InterPro" id="IPR020904">
    <property type="entry name" value="Sc_DH/Rdtase_CS"/>
</dbReference>
<evidence type="ECO:0000259" key="3">
    <source>
        <dbReference type="SMART" id="SM00822"/>
    </source>
</evidence>
<dbReference type="PANTHER" id="PTHR42879">
    <property type="entry name" value="3-OXOACYL-(ACYL-CARRIER-PROTEIN) REDUCTASE"/>
    <property type="match status" value="1"/>
</dbReference>
<evidence type="ECO:0000256" key="2">
    <source>
        <dbReference type="ARBA" id="ARBA00023002"/>
    </source>
</evidence>
<dbReference type="GO" id="GO:0032787">
    <property type="term" value="P:monocarboxylic acid metabolic process"/>
    <property type="evidence" value="ECO:0007669"/>
    <property type="project" value="UniProtKB-ARBA"/>
</dbReference>
<dbReference type="EMBL" id="JAEKNQ010000040">
    <property type="protein sequence ID" value="MBJ7603701.1"/>
    <property type="molecule type" value="Genomic_DNA"/>
</dbReference>
<organism evidence="4 5">
    <name type="scientific">Candidatus Dormiibacter inghamiae</name>
    <dbReference type="NCBI Taxonomy" id="3127013"/>
    <lineage>
        <taxon>Bacteria</taxon>
        <taxon>Bacillati</taxon>
        <taxon>Candidatus Dormiibacterota</taxon>
        <taxon>Candidatus Dormibacteria</taxon>
        <taxon>Candidatus Dormibacterales</taxon>
        <taxon>Candidatus Dormibacteraceae</taxon>
        <taxon>Candidatus Dormiibacter</taxon>
    </lineage>
</organism>
<comment type="caution">
    <text evidence="4">The sequence shown here is derived from an EMBL/GenBank/DDBJ whole genome shotgun (WGS) entry which is preliminary data.</text>
</comment>
<dbReference type="PROSITE" id="PS00061">
    <property type="entry name" value="ADH_SHORT"/>
    <property type="match status" value="1"/>
</dbReference>
<reference evidence="4 5" key="1">
    <citation type="submission" date="2020-10" db="EMBL/GenBank/DDBJ databases">
        <title>Ca. Dormibacterota MAGs.</title>
        <authorList>
            <person name="Montgomery K."/>
        </authorList>
    </citation>
    <scope>NUCLEOTIDE SEQUENCE [LARGE SCALE GENOMIC DNA]</scope>
    <source>
        <strain evidence="4">SC8811_S16_3</strain>
    </source>
</reference>
<dbReference type="InterPro" id="IPR036291">
    <property type="entry name" value="NAD(P)-bd_dom_sf"/>
</dbReference>
<sequence length="283" mass="29832">MAADMFDLSGRVAVVTGASRGLGREDALTLARQGADVAITDILLEDDPQLAATAEGANSVLAQVAASQGWVHSHATAEEIRSLGRRATAVKMDVTNREQVREVFAQVKELFGGIDILINNAATLDHTAQIRQQDYALWDRDMAVNLTGAFNCTKEVWPHLVERGWGRIIYMSSVAGTMGGFGQASYAATKAGLIGLARTAALEGGRHGITANAVVPGIILSEAGSAAAAVNPLYERFRNRTVMKRFGEPSEVAAAIAFLCSEEAGYITGTALEIAGGIPLFTA</sequence>